<keyword evidence="1" id="KW-0812">Transmembrane</keyword>
<name>A0ABN1DHL0_9GAMM</name>
<dbReference type="Proteomes" id="UP001501169">
    <property type="component" value="Unassembled WGS sequence"/>
</dbReference>
<keyword evidence="3" id="KW-1185">Reference proteome</keyword>
<gene>
    <name evidence="2" type="ORF">GCM10009098_08370</name>
</gene>
<accession>A0ABN1DHL0</accession>
<evidence type="ECO:0000313" key="2">
    <source>
        <dbReference type="EMBL" id="GAA0543042.1"/>
    </source>
</evidence>
<evidence type="ECO:0000313" key="3">
    <source>
        <dbReference type="Proteomes" id="UP001501169"/>
    </source>
</evidence>
<keyword evidence="1" id="KW-1133">Transmembrane helix</keyword>
<dbReference type="RefSeq" id="WP_226765374.1">
    <property type="nucleotide sequence ID" value="NZ_BAAAEO010000001.1"/>
</dbReference>
<comment type="caution">
    <text evidence="2">The sequence shown here is derived from an EMBL/GenBank/DDBJ whole genome shotgun (WGS) entry which is preliminary data.</text>
</comment>
<dbReference type="EMBL" id="BAAAEO010000001">
    <property type="protein sequence ID" value="GAA0543042.1"/>
    <property type="molecule type" value="Genomic_DNA"/>
</dbReference>
<sequence length="50" mass="5402">MPKPRKSIKQTNPALMRGIYLAIIIGIVAIFAIVTLESIISILSDAFADS</sequence>
<feature type="transmembrane region" description="Helical" evidence="1">
    <location>
        <begin position="20"/>
        <end position="43"/>
    </location>
</feature>
<organism evidence="2 3">
    <name type="scientific">Rheinheimera aquimaris</name>
    <dbReference type="NCBI Taxonomy" id="412437"/>
    <lineage>
        <taxon>Bacteria</taxon>
        <taxon>Pseudomonadati</taxon>
        <taxon>Pseudomonadota</taxon>
        <taxon>Gammaproteobacteria</taxon>
        <taxon>Chromatiales</taxon>
        <taxon>Chromatiaceae</taxon>
        <taxon>Rheinheimera</taxon>
    </lineage>
</organism>
<proteinExistence type="predicted"/>
<keyword evidence="1" id="KW-0472">Membrane</keyword>
<reference evidence="2 3" key="1">
    <citation type="journal article" date="2019" name="Int. J. Syst. Evol. Microbiol.">
        <title>The Global Catalogue of Microorganisms (GCM) 10K type strain sequencing project: providing services to taxonomists for standard genome sequencing and annotation.</title>
        <authorList>
            <consortium name="The Broad Institute Genomics Platform"/>
            <consortium name="The Broad Institute Genome Sequencing Center for Infectious Disease"/>
            <person name="Wu L."/>
            <person name="Ma J."/>
        </authorList>
    </citation>
    <scope>NUCLEOTIDE SEQUENCE [LARGE SCALE GENOMIC DNA]</scope>
    <source>
        <strain evidence="2 3">JCM 14331</strain>
    </source>
</reference>
<evidence type="ECO:0000256" key="1">
    <source>
        <dbReference type="SAM" id="Phobius"/>
    </source>
</evidence>
<protein>
    <submittedName>
        <fullName evidence="2">Uncharacterized protein</fullName>
    </submittedName>
</protein>